<evidence type="ECO:0000313" key="1">
    <source>
        <dbReference type="EMBL" id="QED42912.1"/>
    </source>
</evidence>
<sequence length="177" mass="19879">MAASVPGLLDKFSLDDLVGLLVGKFDIYVTDLFTRLRGIFNKAEPTKFSLGSNGDEYPEVSHFLRDSPPLVKLFEYMTSQPVGVRYDCKQFPGSPKRASHSFSYGSTTLNFAFDDKYMVKHSLNTKLLSSDVYSLLQGLLAVEMMIVGAAEKCVDLTAYRGRVTDEHLWFKDNVVDR</sequence>
<gene>
    <name evidence="1" type="primary">ORF1</name>
</gene>
<reference evidence="1" key="1">
    <citation type="submission" date="2018-11" db="EMBL/GenBank/DDBJ databases">
        <authorList>
            <person name="Jo Y."/>
            <person name="Cho W.K."/>
        </authorList>
    </citation>
    <scope>NUCLEOTIDE SEQUENCE</scope>
    <source>
        <strain evidence="1">Won</strain>
    </source>
</reference>
<proteinExistence type="predicted"/>
<organism evidence="1">
    <name type="scientific">Mycosphaerella tobamovirus B</name>
    <dbReference type="NCBI Taxonomy" id="2592789"/>
    <lineage>
        <taxon>Viruses</taxon>
        <taxon>Riboviria</taxon>
        <taxon>Orthornavirae</taxon>
        <taxon>Kitrinoviricota</taxon>
        <taxon>Alsuviricetes</taxon>
        <taxon>Martellivirales</taxon>
        <taxon>Virgaviridae</taxon>
        <taxon>Tobamovirus</taxon>
    </lineage>
</organism>
<dbReference type="EMBL" id="MK231048">
    <property type="protein sequence ID" value="QED42912.1"/>
    <property type="molecule type" value="Genomic_RNA"/>
</dbReference>
<protein>
    <submittedName>
        <fullName evidence="1">Putative MP</fullName>
    </submittedName>
</protein>
<name>A0A7G3W8T7_9VIRU</name>
<accession>A0A7G3W8T7</accession>